<keyword evidence="9" id="KW-0677">Repeat</keyword>
<keyword evidence="10 13" id="KW-0863">Zinc-finger</keyword>
<keyword evidence="11" id="KW-0833">Ubl conjugation pathway</keyword>
<evidence type="ECO:0000256" key="3">
    <source>
        <dbReference type="ARBA" id="ARBA00003976"/>
    </source>
</evidence>
<dbReference type="GO" id="GO:0008270">
    <property type="term" value="F:zinc ion binding"/>
    <property type="evidence" value="ECO:0007669"/>
    <property type="project" value="UniProtKB-KW"/>
</dbReference>
<dbReference type="EC" id="2.3.2.31" evidence="6"/>
<dbReference type="SUPFAM" id="SSF57850">
    <property type="entry name" value="RING/U-box"/>
    <property type="match status" value="3"/>
</dbReference>
<evidence type="ECO:0000259" key="15">
    <source>
        <dbReference type="PROSITE" id="PS50089"/>
    </source>
</evidence>
<name>A0A2I0IU33_PUNGR</name>
<protein>
    <recommendedName>
        <fullName evidence="6">RBR-type E3 ubiquitin transferase</fullName>
        <ecNumber evidence="6">2.3.2.31</ecNumber>
    </recommendedName>
</protein>
<evidence type="ECO:0000256" key="2">
    <source>
        <dbReference type="ARBA" id="ARBA00001947"/>
    </source>
</evidence>
<dbReference type="GO" id="GO:0061630">
    <property type="term" value="F:ubiquitin protein ligase activity"/>
    <property type="evidence" value="ECO:0007669"/>
    <property type="project" value="UniProtKB-EC"/>
</dbReference>
<dbReference type="Proteomes" id="UP000233551">
    <property type="component" value="Unassembled WGS sequence"/>
</dbReference>
<evidence type="ECO:0000256" key="8">
    <source>
        <dbReference type="ARBA" id="ARBA00022723"/>
    </source>
</evidence>
<comment type="function">
    <text evidence="3">Might act as an E3 ubiquitin-protein ligase, or as part of E3 complex, which accepts ubiquitin from specific E2 ubiquitin-conjugating enzymes and then transfers it to substrates.</text>
</comment>
<dbReference type="PROSITE" id="PS50089">
    <property type="entry name" value="ZF_RING_2"/>
    <property type="match status" value="1"/>
</dbReference>
<dbReference type="InterPro" id="IPR002867">
    <property type="entry name" value="IBR_dom"/>
</dbReference>
<keyword evidence="8" id="KW-0479">Metal-binding</keyword>
<sequence length="518" mass="59944">MDANNKGCYDRDPHNDDEKPPDRGWVVPPKTKNPFVQMITQESLRDAQQEDLCRVMELLSVKENEARTALVHYRWDVKKVSAVLLEKGASNLFAEAGVSIPEEDQASNNTPTLEPVIRCRICFMPKSHMTRMNCGHCFCNKCWTKYFTINILNGKSRRIKCMAHRCNSICDESIIRNLVGEQDVNLAEKFERFLFESYIEENKMVKWCPSIPPCGYALQIKDEDDLICEVECRCGRQFCFGCLLEPHSPCTCLMWEMWAKSRDELETDNWLNMNTKRCPVCHKCIQKDGGCNSMYCPCGNKFSWLHAIATGKEHTGTAVANHSICCGRKENEERYTYCYASYMGHMESLKLEMKLKDRIERKLSTWKGALVEERLKSGLHMLSIARRFLSHSYVLAFYMFWDKFRNEMSKEERKSRKKIFEDKQQQLEDHVERLSGLLNKPFEVSMDDPYSTQVSIIYQSIATDSLCRNMYDFIKNDLLGSLRSGPLRIAPYRSEGPVRAILLGAVTTEDSHSDNQHC</sequence>
<dbReference type="GO" id="GO:0016567">
    <property type="term" value="P:protein ubiquitination"/>
    <property type="evidence" value="ECO:0007669"/>
    <property type="project" value="UniProtKB-UniPathway"/>
</dbReference>
<comment type="cofactor">
    <cofactor evidence="2">
        <name>Zn(2+)</name>
        <dbReference type="ChEBI" id="CHEBI:29105"/>
    </cofactor>
</comment>
<keyword evidence="7" id="KW-0808">Transferase</keyword>
<reference evidence="17 18" key="1">
    <citation type="submission" date="2017-11" db="EMBL/GenBank/DDBJ databases">
        <title>De-novo sequencing of pomegranate (Punica granatum L.) genome.</title>
        <authorList>
            <person name="Akparov Z."/>
            <person name="Amiraslanov A."/>
            <person name="Hajiyeva S."/>
            <person name="Abbasov M."/>
            <person name="Kaur K."/>
            <person name="Hamwieh A."/>
            <person name="Solovyev V."/>
            <person name="Salamov A."/>
            <person name="Braich B."/>
            <person name="Kosarev P."/>
            <person name="Mahmoud A."/>
            <person name="Hajiyev E."/>
            <person name="Babayeva S."/>
            <person name="Izzatullayeva V."/>
            <person name="Mammadov A."/>
            <person name="Mammadov A."/>
            <person name="Sharifova S."/>
            <person name="Ojaghi J."/>
            <person name="Eynullazada K."/>
            <person name="Bayramov B."/>
            <person name="Abdulazimova A."/>
            <person name="Shahmuradov I."/>
        </authorList>
    </citation>
    <scope>NUCLEOTIDE SEQUENCE [LARGE SCALE GENOMIC DNA]</scope>
    <source>
        <strain evidence="18">cv. AG2017</strain>
        <tissue evidence="17">Leaf</tissue>
    </source>
</reference>
<evidence type="ECO:0000256" key="9">
    <source>
        <dbReference type="ARBA" id="ARBA00022737"/>
    </source>
</evidence>
<feature type="domain" description="RING-type" evidence="16">
    <location>
        <begin position="115"/>
        <end position="326"/>
    </location>
</feature>
<organism evidence="17 18">
    <name type="scientific">Punica granatum</name>
    <name type="common">Pomegranate</name>
    <dbReference type="NCBI Taxonomy" id="22663"/>
    <lineage>
        <taxon>Eukaryota</taxon>
        <taxon>Viridiplantae</taxon>
        <taxon>Streptophyta</taxon>
        <taxon>Embryophyta</taxon>
        <taxon>Tracheophyta</taxon>
        <taxon>Spermatophyta</taxon>
        <taxon>Magnoliopsida</taxon>
        <taxon>eudicotyledons</taxon>
        <taxon>Gunneridae</taxon>
        <taxon>Pentapetalae</taxon>
        <taxon>rosids</taxon>
        <taxon>malvids</taxon>
        <taxon>Myrtales</taxon>
        <taxon>Lythraceae</taxon>
        <taxon>Punica</taxon>
    </lineage>
</organism>
<evidence type="ECO:0000256" key="12">
    <source>
        <dbReference type="ARBA" id="ARBA00022833"/>
    </source>
</evidence>
<evidence type="ECO:0000256" key="1">
    <source>
        <dbReference type="ARBA" id="ARBA00001798"/>
    </source>
</evidence>
<dbReference type="Pfam" id="PF19422">
    <property type="entry name" value="Ariadne"/>
    <property type="match status" value="1"/>
</dbReference>
<dbReference type="UniPathway" id="UPA00143"/>
<feature type="compositionally biased region" description="Basic and acidic residues" evidence="14">
    <location>
        <begin position="8"/>
        <end position="22"/>
    </location>
</feature>
<dbReference type="PANTHER" id="PTHR11685">
    <property type="entry name" value="RBR FAMILY RING FINGER AND IBR DOMAIN-CONTAINING"/>
    <property type="match status" value="1"/>
</dbReference>
<gene>
    <name evidence="17" type="ORF">CRG98_032108</name>
</gene>
<dbReference type="InterPro" id="IPR044066">
    <property type="entry name" value="TRIAD_supradom"/>
</dbReference>
<dbReference type="InterPro" id="IPR031127">
    <property type="entry name" value="E3_UB_ligase_RBR"/>
</dbReference>
<evidence type="ECO:0000256" key="7">
    <source>
        <dbReference type="ARBA" id="ARBA00022679"/>
    </source>
</evidence>
<dbReference type="PROSITE" id="PS51873">
    <property type="entry name" value="TRIAD"/>
    <property type="match status" value="1"/>
</dbReference>
<comment type="pathway">
    <text evidence="4">Protein modification; protein ubiquitination.</text>
</comment>
<dbReference type="InterPro" id="IPR001841">
    <property type="entry name" value="Znf_RING"/>
</dbReference>
<evidence type="ECO:0000313" key="18">
    <source>
        <dbReference type="Proteomes" id="UP000233551"/>
    </source>
</evidence>
<comment type="similarity">
    <text evidence="5">Belongs to the RBR family. Ariadne subfamily.</text>
</comment>
<dbReference type="EMBL" id="PGOL01002496">
    <property type="protein sequence ID" value="PKI47518.1"/>
    <property type="molecule type" value="Genomic_DNA"/>
</dbReference>
<dbReference type="Pfam" id="PF01485">
    <property type="entry name" value="IBR"/>
    <property type="match status" value="1"/>
</dbReference>
<proteinExistence type="inferred from homology"/>
<evidence type="ECO:0000313" key="17">
    <source>
        <dbReference type="EMBL" id="PKI47518.1"/>
    </source>
</evidence>
<dbReference type="CDD" id="cd16773">
    <property type="entry name" value="RING-HC_RBR_TRIAD1"/>
    <property type="match status" value="1"/>
</dbReference>
<dbReference type="FunFam" id="3.30.40.10:FF:000019">
    <property type="entry name" value="RBR-type E3 ubiquitin transferase"/>
    <property type="match status" value="1"/>
</dbReference>
<dbReference type="SMART" id="SM00647">
    <property type="entry name" value="IBR"/>
    <property type="match status" value="1"/>
</dbReference>
<evidence type="ECO:0000256" key="13">
    <source>
        <dbReference type="PROSITE-ProRule" id="PRU00175"/>
    </source>
</evidence>
<dbReference type="Gene3D" id="3.30.40.10">
    <property type="entry name" value="Zinc/RING finger domain, C3HC4 (zinc finger)"/>
    <property type="match status" value="1"/>
</dbReference>
<comment type="caution">
    <text evidence="17">The sequence shown here is derived from an EMBL/GenBank/DDBJ whole genome shotgun (WGS) entry which is preliminary data.</text>
</comment>
<dbReference type="InterPro" id="IPR013083">
    <property type="entry name" value="Znf_RING/FYVE/PHD"/>
</dbReference>
<evidence type="ECO:0000256" key="11">
    <source>
        <dbReference type="ARBA" id="ARBA00022786"/>
    </source>
</evidence>
<dbReference type="InterPro" id="IPR045840">
    <property type="entry name" value="Ariadne"/>
</dbReference>
<accession>A0A2I0IU33</accession>
<evidence type="ECO:0000256" key="14">
    <source>
        <dbReference type="SAM" id="MobiDB-lite"/>
    </source>
</evidence>
<evidence type="ECO:0000256" key="5">
    <source>
        <dbReference type="ARBA" id="ARBA00005884"/>
    </source>
</evidence>
<dbReference type="Gene3D" id="1.20.120.1750">
    <property type="match status" value="1"/>
</dbReference>
<evidence type="ECO:0000256" key="4">
    <source>
        <dbReference type="ARBA" id="ARBA00004906"/>
    </source>
</evidence>
<dbReference type="AlphaFoldDB" id="A0A2I0IU33"/>
<dbReference type="STRING" id="22663.A0A2I0IU33"/>
<dbReference type="CDD" id="cd20346">
    <property type="entry name" value="BRcat_RBR_ANKIB1"/>
    <property type="match status" value="1"/>
</dbReference>
<evidence type="ECO:0000259" key="16">
    <source>
        <dbReference type="PROSITE" id="PS51873"/>
    </source>
</evidence>
<evidence type="ECO:0000256" key="6">
    <source>
        <dbReference type="ARBA" id="ARBA00012251"/>
    </source>
</evidence>
<comment type="catalytic activity">
    <reaction evidence="1">
        <text>[E2 ubiquitin-conjugating enzyme]-S-ubiquitinyl-L-cysteine + [acceptor protein]-L-lysine = [E2 ubiquitin-conjugating enzyme]-L-cysteine + [acceptor protein]-N(6)-ubiquitinyl-L-lysine.</text>
        <dbReference type="EC" id="2.3.2.31"/>
    </reaction>
</comment>
<keyword evidence="18" id="KW-1185">Reference proteome</keyword>
<feature type="domain" description="RING-type" evidence="15">
    <location>
        <begin position="119"/>
        <end position="165"/>
    </location>
</feature>
<evidence type="ECO:0000256" key="10">
    <source>
        <dbReference type="ARBA" id="ARBA00022771"/>
    </source>
</evidence>
<keyword evidence="12" id="KW-0862">Zinc</keyword>
<feature type="region of interest" description="Disordered" evidence="14">
    <location>
        <begin position="1"/>
        <end position="31"/>
    </location>
</feature>